<evidence type="ECO:0000313" key="4">
    <source>
        <dbReference type="Proteomes" id="UP000608450"/>
    </source>
</evidence>
<evidence type="ECO:0000313" key="2">
    <source>
        <dbReference type="EMBL" id="QIE86843.1"/>
    </source>
</evidence>
<evidence type="ECO:0000313" key="1">
    <source>
        <dbReference type="EMBL" id="MBG6287763.1"/>
    </source>
</evidence>
<evidence type="ECO:0000313" key="3">
    <source>
        <dbReference type="Proteomes" id="UP000501063"/>
    </source>
</evidence>
<dbReference type="KEGG" id="pnt:G5B91_11435"/>
<organism evidence="2 3">
    <name type="scientific">Pseudomonas nitroreducens</name>
    <dbReference type="NCBI Taxonomy" id="46680"/>
    <lineage>
        <taxon>Bacteria</taxon>
        <taxon>Pseudomonadati</taxon>
        <taxon>Pseudomonadota</taxon>
        <taxon>Gammaproteobacteria</taxon>
        <taxon>Pseudomonadales</taxon>
        <taxon>Pseudomonadaceae</taxon>
        <taxon>Pseudomonas</taxon>
    </lineage>
</organism>
<dbReference type="Proteomes" id="UP000501063">
    <property type="component" value="Chromosome"/>
</dbReference>
<keyword evidence="4" id="KW-1185">Reference proteome</keyword>
<reference evidence="1 4" key="2">
    <citation type="submission" date="2020-11" db="EMBL/GenBank/DDBJ databases">
        <title>Enhanced detection system for hospital associated transmission using whole genome sequencing surveillance.</title>
        <authorList>
            <person name="Harrison L.H."/>
            <person name="Van Tyne D."/>
            <person name="Marsh J.W."/>
            <person name="Griffith M.P."/>
            <person name="Snyder D.J."/>
            <person name="Cooper V.S."/>
            <person name="Mustapha M."/>
        </authorList>
    </citation>
    <scope>NUCLEOTIDE SEQUENCE [LARGE SCALE GENOMIC DNA]</scope>
    <source>
        <strain evidence="1 4">PSA00705</strain>
    </source>
</reference>
<gene>
    <name evidence="2" type="ORF">G5B91_11435</name>
    <name evidence="1" type="ORF">I5I61_09930</name>
</gene>
<dbReference type="EMBL" id="CP049140">
    <property type="protein sequence ID" value="QIE86843.1"/>
    <property type="molecule type" value="Genomic_DNA"/>
</dbReference>
<proteinExistence type="predicted"/>
<dbReference type="AlphaFoldDB" id="A0A6G6IV74"/>
<sequence length="124" mass="14528">MNAFYQLVLQRPLTGFADQLFLPELYREQRRLDPLLLTRGHLPIRHFVCPQTYDESKGEWLDCWFEAQAGWRLVQVVVSLVHGSTLEFTHRDALLSELFALGERLDEARLGDIRWQLGLELEFA</sequence>
<name>A0A6G6IV74_PSENT</name>
<dbReference type="EMBL" id="JADTFC010000018">
    <property type="protein sequence ID" value="MBG6287763.1"/>
    <property type="molecule type" value="Genomic_DNA"/>
</dbReference>
<dbReference type="Proteomes" id="UP000608450">
    <property type="component" value="Unassembled WGS sequence"/>
</dbReference>
<accession>A0A6G6IV74</accession>
<dbReference type="GeneID" id="300409510"/>
<dbReference type="RefSeq" id="WP_024767324.1">
    <property type="nucleotide sequence ID" value="NZ_CP049140.1"/>
</dbReference>
<reference evidence="2 3" key="1">
    <citation type="submission" date="2020-02" db="EMBL/GenBank/DDBJ databases">
        <title>Integrative conjugative elements (ICEs) and plasmids drive adaptation of Pseudomonas nitroreducens strain HBP1 to wastewater environment.</title>
        <authorList>
            <person name="Sentchilo V."/>
            <person name="Carraro N."/>
            <person name="Bertelli C."/>
            <person name="van der Meer J.R."/>
        </authorList>
    </citation>
    <scope>NUCLEOTIDE SEQUENCE [LARGE SCALE GENOMIC DNA]</scope>
    <source>
        <strain evidence="2 3">HBP1</strain>
    </source>
</reference>
<protein>
    <submittedName>
        <fullName evidence="2">Uncharacterized protein</fullName>
    </submittedName>
</protein>